<dbReference type="InterPro" id="IPR050469">
    <property type="entry name" value="Diguanylate_Cyclase"/>
</dbReference>
<gene>
    <name evidence="6" type="ORF">I8J31_17050</name>
</gene>
<evidence type="ECO:0000313" key="7">
    <source>
        <dbReference type="Proteomes" id="UP000628710"/>
    </source>
</evidence>
<sequence length="451" mass="51720">MFDWINASLNRKIGSVLAVSLSFLLIVIGYSIYQVRVINSELKEVSEIDLPLTEVITQVEMLQLKQHLSMERFRLLMGTNNAEQNPIKSFSDRHQAITHLLNRATQLISSNLNNNNIQFKPAEYQLILDEINDFTKSNQNFELQLESLLKRGLLSEKAWEELEVSASNLDSNIVTILKQINQLTLEATRYTENHQRQFMVIETALGICAFLLSSLLAFYVLHVIRTRIHSIHQQVELLHTSLEQGVPITRPDNNSVQPSDELGELELDLKKMISRLSDEMDTRKEVEEQLIVLATKDKLTNVYNRHKWSEQIQLLIDLSNQNKTFSLISLDIDHFKNVNDSYGHQIGDKVLQALANLLQKDLNKPDMVFRMGGEEFTILLTQQGLEEASNIAERFRHDIEHYQSENLPQFTASMGVTQYHLGETEDSLMTRADAALYQSKENGRNRVTTVA</sequence>
<proteinExistence type="predicted"/>
<keyword evidence="4" id="KW-0472">Membrane</keyword>
<dbReference type="FunFam" id="3.30.70.270:FF:000001">
    <property type="entry name" value="Diguanylate cyclase domain protein"/>
    <property type="match status" value="1"/>
</dbReference>
<evidence type="ECO:0000256" key="1">
    <source>
        <dbReference type="ARBA" id="ARBA00001946"/>
    </source>
</evidence>
<dbReference type="InterPro" id="IPR043128">
    <property type="entry name" value="Rev_trsase/Diguanyl_cyclase"/>
</dbReference>
<protein>
    <recommendedName>
        <fullName evidence="2">diguanylate cyclase</fullName>
        <ecNumber evidence="2">2.7.7.65</ecNumber>
    </recommendedName>
</protein>
<feature type="transmembrane region" description="Helical" evidence="4">
    <location>
        <begin position="12"/>
        <end position="33"/>
    </location>
</feature>
<dbReference type="Pfam" id="PF00990">
    <property type="entry name" value="GGDEF"/>
    <property type="match status" value="1"/>
</dbReference>
<evidence type="ECO:0000313" key="6">
    <source>
        <dbReference type="EMBL" id="MBJ7539389.1"/>
    </source>
</evidence>
<keyword evidence="4" id="KW-0812">Transmembrane</keyword>
<dbReference type="Proteomes" id="UP000628710">
    <property type="component" value="Unassembled WGS sequence"/>
</dbReference>
<keyword evidence="7" id="KW-1185">Reference proteome</keyword>
<organism evidence="6 7">
    <name type="scientific">Marinomonas transparens</name>
    <dbReference type="NCBI Taxonomy" id="2795388"/>
    <lineage>
        <taxon>Bacteria</taxon>
        <taxon>Pseudomonadati</taxon>
        <taxon>Pseudomonadota</taxon>
        <taxon>Gammaproteobacteria</taxon>
        <taxon>Oceanospirillales</taxon>
        <taxon>Oceanospirillaceae</taxon>
        <taxon>Marinomonas</taxon>
    </lineage>
</organism>
<feature type="transmembrane region" description="Helical" evidence="4">
    <location>
        <begin position="198"/>
        <end position="221"/>
    </location>
</feature>
<dbReference type="InterPro" id="IPR000160">
    <property type="entry name" value="GGDEF_dom"/>
</dbReference>
<dbReference type="AlphaFoldDB" id="A0A934JY96"/>
<keyword evidence="4" id="KW-1133">Transmembrane helix</keyword>
<dbReference type="InterPro" id="IPR029787">
    <property type="entry name" value="Nucleotide_cyclase"/>
</dbReference>
<comment type="cofactor">
    <cofactor evidence="1">
        <name>Mg(2+)</name>
        <dbReference type="ChEBI" id="CHEBI:18420"/>
    </cofactor>
</comment>
<reference evidence="6" key="1">
    <citation type="submission" date="2020-12" db="EMBL/GenBank/DDBJ databases">
        <title>Marinomonas arctica sp. nov., a psychrotolerant bacterium isolated from the Arctic.</title>
        <authorList>
            <person name="Zhang Y."/>
        </authorList>
    </citation>
    <scope>NUCLEOTIDE SEQUENCE</scope>
    <source>
        <strain evidence="6">C1424</strain>
    </source>
</reference>
<evidence type="ECO:0000256" key="2">
    <source>
        <dbReference type="ARBA" id="ARBA00012528"/>
    </source>
</evidence>
<dbReference type="PANTHER" id="PTHR45138:SF9">
    <property type="entry name" value="DIGUANYLATE CYCLASE DGCM-RELATED"/>
    <property type="match status" value="1"/>
</dbReference>
<name>A0A934JY96_9GAMM</name>
<dbReference type="SUPFAM" id="SSF55073">
    <property type="entry name" value="Nucleotide cyclase"/>
    <property type="match status" value="1"/>
</dbReference>
<dbReference type="EC" id="2.7.7.65" evidence="2"/>
<evidence type="ECO:0000259" key="5">
    <source>
        <dbReference type="PROSITE" id="PS50887"/>
    </source>
</evidence>
<dbReference type="CDD" id="cd01949">
    <property type="entry name" value="GGDEF"/>
    <property type="match status" value="1"/>
</dbReference>
<evidence type="ECO:0000256" key="3">
    <source>
        <dbReference type="ARBA" id="ARBA00034247"/>
    </source>
</evidence>
<dbReference type="SMART" id="SM00267">
    <property type="entry name" value="GGDEF"/>
    <property type="match status" value="1"/>
</dbReference>
<dbReference type="NCBIfam" id="TIGR00254">
    <property type="entry name" value="GGDEF"/>
    <property type="match status" value="1"/>
</dbReference>
<comment type="catalytic activity">
    <reaction evidence="3">
        <text>2 GTP = 3',3'-c-di-GMP + 2 diphosphate</text>
        <dbReference type="Rhea" id="RHEA:24898"/>
        <dbReference type="ChEBI" id="CHEBI:33019"/>
        <dbReference type="ChEBI" id="CHEBI:37565"/>
        <dbReference type="ChEBI" id="CHEBI:58805"/>
        <dbReference type="EC" id="2.7.7.65"/>
    </reaction>
</comment>
<feature type="domain" description="GGDEF" evidence="5">
    <location>
        <begin position="323"/>
        <end position="451"/>
    </location>
</feature>
<dbReference type="EMBL" id="JAEMNX010000024">
    <property type="protein sequence ID" value="MBJ7539389.1"/>
    <property type="molecule type" value="Genomic_DNA"/>
</dbReference>
<evidence type="ECO:0000256" key="4">
    <source>
        <dbReference type="SAM" id="Phobius"/>
    </source>
</evidence>
<dbReference type="PROSITE" id="PS50887">
    <property type="entry name" value="GGDEF"/>
    <property type="match status" value="1"/>
</dbReference>
<dbReference type="Gene3D" id="3.30.70.270">
    <property type="match status" value="1"/>
</dbReference>
<dbReference type="RefSeq" id="WP_199469791.1">
    <property type="nucleotide sequence ID" value="NZ_JAEMNX010000024.1"/>
</dbReference>
<accession>A0A934JY96</accession>
<dbReference type="GO" id="GO:0052621">
    <property type="term" value="F:diguanylate cyclase activity"/>
    <property type="evidence" value="ECO:0007669"/>
    <property type="project" value="UniProtKB-EC"/>
</dbReference>
<comment type="caution">
    <text evidence="6">The sequence shown here is derived from an EMBL/GenBank/DDBJ whole genome shotgun (WGS) entry which is preliminary data.</text>
</comment>
<dbReference type="PANTHER" id="PTHR45138">
    <property type="entry name" value="REGULATORY COMPONENTS OF SENSORY TRANSDUCTION SYSTEM"/>
    <property type="match status" value="1"/>
</dbReference>